<evidence type="ECO:0000256" key="1">
    <source>
        <dbReference type="SAM" id="MobiDB-lite"/>
    </source>
</evidence>
<proteinExistence type="predicted"/>
<evidence type="ECO:0000313" key="2">
    <source>
        <dbReference type="EMBL" id="CAL5011881.1"/>
    </source>
</evidence>
<protein>
    <submittedName>
        <fullName evidence="2">Uncharacterized protein</fullName>
    </submittedName>
</protein>
<dbReference type="EMBL" id="OZ075138">
    <property type="protein sequence ID" value="CAL5011881.1"/>
    <property type="molecule type" value="Genomic_DNA"/>
</dbReference>
<sequence length="89" mass="8925">MSRSKGTTMTPVPPVGSSSAGPTPMFSSTARNQAHGQQSSAAAKGSSSSMPATGTPNKPNQQKPHKPGPAPQSAGKKAIPKAKGISSHY</sequence>
<name>A0ABC9C5R2_9POAL</name>
<dbReference type="AlphaFoldDB" id="A0ABC9C5R2"/>
<gene>
    <name evidence="2" type="ORF">URODEC1_LOCUS70621</name>
</gene>
<reference evidence="3" key="1">
    <citation type="submission" date="2024-06" db="EMBL/GenBank/DDBJ databases">
        <authorList>
            <person name="Ryan C."/>
        </authorList>
    </citation>
    <scope>NUCLEOTIDE SEQUENCE [LARGE SCALE GENOMIC DNA]</scope>
</reference>
<organism evidence="2 3">
    <name type="scientific">Urochloa decumbens</name>
    <dbReference type="NCBI Taxonomy" id="240449"/>
    <lineage>
        <taxon>Eukaryota</taxon>
        <taxon>Viridiplantae</taxon>
        <taxon>Streptophyta</taxon>
        <taxon>Embryophyta</taxon>
        <taxon>Tracheophyta</taxon>
        <taxon>Spermatophyta</taxon>
        <taxon>Magnoliopsida</taxon>
        <taxon>Liliopsida</taxon>
        <taxon>Poales</taxon>
        <taxon>Poaceae</taxon>
        <taxon>PACMAD clade</taxon>
        <taxon>Panicoideae</taxon>
        <taxon>Panicodae</taxon>
        <taxon>Paniceae</taxon>
        <taxon>Melinidinae</taxon>
        <taxon>Urochloa</taxon>
    </lineage>
</organism>
<evidence type="ECO:0000313" key="3">
    <source>
        <dbReference type="Proteomes" id="UP001497457"/>
    </source>
</evidence>
<accession>A0ABC9C5R2</accession>
<feature type="compositionally biased region" description="Low complexity" evidence="1">
    <location>
        <begin position="33"/>
        <end position="49"/>
    </location>
</feature>
<reference evidence="2 3" key="2">
    <citation type="submission" date="2024-10" db="EMBL/GenBank/DDBJ databases">
        <authorList>
            <person name="Ryan C."/>
        </authorList>
    </citation>
    <scope>NUCLEOTIDE SEQUENCE [LARGE SCALE GENOMIC DNA]</scope>
</reference>
<feature type="region of interest" description="Disordered" evidence="1">
    <location>
        <begin position="1"/>
        <end position="89"/>
    </location>
</feature>
<feature type="compositionally biased region" description="Low complexity" evidence="1">
    <location>
        <begin position="15"/>
        <end position="24"/>
    </location>
</feature>
<dbReference type="Proteomes" id="UP001497457">
    <property type="component" value="Chromosome 28b"/>
</dbReference>
<feature type="compositionally biased region" description="Low complexity" evidence="1">
    <location>
        <begin position="73"/>
        <end position="89"/>
    </location>
</feature>
<keyword evidence="3" id="KW-1185">Reference proteome</keyword>